<dbReference type="Proteomes" id="UP001597375">
    <property type="component" value="Unassembled WGS sequence"/>
</dbReference>
<keyword evidence="1" id="KW-0378">Hydrolase</keyword>
<evidence type="ECO:0000313" key="1">
    <source>
        <dbReference type="EMBL" id="MFD2257838.1"/>
    </source>
</evidence>
<dbReference type="Gene3D" id="3.40.50.10320">
    <property type="entry name" value="LmbE-like"/>
    <property type="match status" value="1"/>
</dbReference>
<reference evidence="2" key="1">
    <citation type="journal article" date="2019" name="Int. J. Syst. Evol. Microbiol.">
        <title>The Global Catalogue of Microorganisms (GCM) 10K type strain sequencing project: providing services to taxonomists for standard genome sequencing and annotation.</title>
        <authorList>
            <consortium name="The Broad Institute Genomics Platform"/>
            <consortium name="The Broad Institute Genome Sequencing Center for Infectious Disease"/>
            <person name="Wu L."/>
            <person name="Ma J."/>
        </authorList>
    </citation>
    <scope>NUCLEOTIDE SEQUENCE [LARGE SCALE GENOMIC DNA]</scope>
    <source>
        <strain evidence="2">CGMCC 4.7106</strain>
    </source>
</reference>
<dbReference type="EC" id="3.5.1.-" evidence="1"/>
<dbReference type="InterPro" id="IPR003737">
    <property type="entry name" value="GlcNAc_PI_deacetylase-related"/>
</dbReference>
<dbReference type="SUPFAM" id="SSF102588">
    <property type="entry name" value="LmbE-like"/>
    <property type="match status" value="1"/>
</dbReference>
<dbReference type="EMBL" id="JBHUIT010000031">
    <property type="protein sequence ID" value="MFD2257838.1"/>
    <property type="molecule type" value="Genomic_DNA"/>
</dbReference>
<name>A0ABW5DBF7_9BACT</name>
<evidence type="ECO:0000313" key="2">
    <source>
        <dbReference type="Proteomes" id="UP001597375"/>
    </source>
</evidence>
<dbReference type="GO" id="GO:0016787">
    <property type="term" value="F:hydrolase activity"/>
    <property type="evidence" value="ECO:0007669"/>
    <property type="project" value="UniProtKB-KW"/>
</dbReference>
<dbReference type="InterPro" id="IPR024078">
    <property type="entry name" value="LmbE-like_dom_sf"/>
</dbReference>
<dbReference type="RefSeq" id="WP_386821204.1">
    <property type="nucleotide sequence ID" value="NZ_JBHUIT010000031.1"/>
</dbReference>
<accession>A0ABW5DBF7</accession>
<protein>
    <submittedName>
        <fullName evidence="1">PIG-L deacetylase family protein</fullName>
        <ecNumber evidence="1">3.5.1.-</ecNumber>
    </submittedName>
</protein>
<comment type="caution">
    <text evidence="1">The sequence shown here is derived from an EMBL/GenBank/DDBJ whole genome shotgun (WGS) entry which is preliminary data.</text>
</comment>
<keyword evidence="2" id="KW-1185">Reference proteome</keyword>
<sequence>MDKQLPQPAFQAYIEMNNPYLPFIQSIEDGLALAKESPRPLLKHSRLEADSKVLLFSPHPDDECITGLLPLRLMREARKQIINVPVTFGSMLARQQDRSKELDAACDYLGWDNFRAKDSFDPLAIEDILEALTEFNPEIIFFPHEDDWNSRHIATHKLVVDALGRMGPDFSCIVVETEFWKPMHSPNLMVEADAGLVADLVAATSLHAGEVARNPFHLLLPAWMQDNVRRGAEIVGGQGGSAPAFSFATLYRIRKWEHGQLVDNLVPQGLSLPASDHLIKEIF</sequence>
<gene>
    <name evidence="1" type="ORF">ACFSSA_14240</name>
</gene>
<proteinExistence type="predicted"/>
<organism evidence="1 2">
    <name type="scientific">Luteolibacter algae</name>
    <dbReference type="NCBI Taxonomy" id="454151"/>
    <lineage>
        <taxon>Bacteria</taxon>
        <taxon>Pseudomonadati</taxon>
        <taxon>Verrucomicrobiota</taxon>
        <taxon>Verrucomicrobiia</taxon>
        <taxon>Verrucomicrobiales</taxon>
        <taxon>Verrucomicrobiaceae</taxon>
        <taxon>Luteolibacter</taxon>
    </lineage>
</organism>
<dbReference type="Pfam" id="PF02585">
    <property type="entry name" value="PIG-L"/>
    <property type="match status" value="1"/>
</dbReference>